<dbReference type="OrthoDB" id="9763050at2"/>
<dbReference type="EMBL" id="JACHDN010000001">
    <property type="protein sequence ID" value="MBB5473424.1"/>
    <property type="molecule type" value="Genomic_DNA"/>
</dbReference>
<keyword evidence="4 9" id="KW-0808">Transferase</keyword>
<dbReference type="Proteomes" id="UP000321723">
    <property type="component" value="Unassembled WGS sequence"/>
</dbReference>
<evidence type="ECO:0000313" key="8">
    <source>
        <dbReference type="EMBL" id="GEL45293.1"/>
    </source>
</evidence>
<feature type="compositionally biased region" description="Low complexity" evidence="6">
    <location>
        <begin position="476"/>
        <end position="497"/>
    </location>
</feature>
<evidence type="ECO:0000313" key="9">
    <source>
        <dbReference type="EMBL" id="MBB5473424.1"/>
    </source>
</evidence>
<keyword evidence="10" id="KW-1185">Reference proteome</keyword>
<dbReference type="Pfam" id="PF13641">
    <property type="entry name" value="Glyco_tranf_2_3"/>
    <property type="match status" value="1"/>
</dbReference>
<dbReference type="GO" id="GO:0050501">
    <property type="term" value="F:hyaluronan synthase activity"/>
    <property type="evidence" value="ECO:0007669"/>
    <property type="project" value="UniProtKB-EC"/>
</dbReference>
<evidence type="ECO:0000256" key="2">
    <source>
        <dbReference type="ARBA" id="ARBA00022475"/>
    </source>
</evidence>
<keyword evidence="7" id="KW-1133">Transmembrane helix</keyword>
<keyword evidence="2" id="KW-1003">Cell membrane</keyword>
<dbReference type="PANTHER" id="PTHR22913:SF12">
    <property type="entry name" value="MANNURONAN SYNTHASE"/>
    <property type="match status" value="1"/>
</dbReference>
<dbReference type="GO" id="GO:0085029">
    <property type="term" value="P:extracellular matrix assembly"/>
    <property type="evidence" value="ECO:0007669"/>
    <property type="project" value="TreeGrafter"/>
</dbReference>
<gene>
    <name evidence="8" type="ORF">CHO01_04090</name>
    <name evidence="9" type="ORF">HNR08_002160</name>
</gene>
<evidence type="ECO:0000313" key="10">
    <source>
        <dbReference type="Proteomes" id="UP000321723"/>
    </source>
</evidence>
<proteinExistence type="predicted"/>
<dbReference type="Gene3D" id="3.90.550.10">
    <property type="entry name" value="Spore Coat Polysaccharide Biosynthesis Protein SpsA, Chain A"/>
    <property type="match status" value="1"/>
</dbReference>
<evidence type="ECO:0000256" key="7">
    <source>
        <dbReference type="SAM" id="Phobius"/>
    </source>
</evidence>
<dbReference type="InterPro" id="IPR029044">
    <property type="entry name" value="Nucleotide-diphossugar_trans"/>
</dbReference>
<evidence type="ECO:0000313" key="11">
    <source>
        <dbReference type="Proteomes" id="UP000564629"/>
    </source>
</evidence>
<dbReference type="Proteomes" id="UP000564629">
    <property type="component" value="Unassembled WGS sequence"/>
</dbReference>
<dbReference type="EMBL" id="BJVQ01000003">
    <property type="protein sequence ID" value="GEL45293.1"/>
    <property type="molecule type" value="Genomic_DNA"/>
</dbReference>
<dbReference type="SUPFAM" id="SSF53448">
    <property type="entry name" value="Nucleotide-diphospho-sugar transferases"/>
    <property type="match status" value="1"/>
</dbReference>
<reference evidence="8 10" key="1">
    <citation type="submission" date="2019-07" db="EMBL/GenBank/DDBJ databases">
        <title>Whole genome shotgun sequence of Cellulomonas hominis NBRC 16055.</title>
        <authorList>
            <person name="Hosoyama A."/>
            <person name="Uohara A."/>
            <person name="Ohji S."/>
            <person name="Ichikawa N."/>
        </authorList>
    </citation>
    <scope>NUCLEOTIDE SEQUENCE [LARGE SCALE GENOMIC DNA]</scope>
    <source>
        <strain evidence="8 10">NBRC 16055</strain>
    </source>
</reference>
<feature type="transmembrane region" description="Helical" evidence="7">
    <location>
        <begin position="375"/>
        <end position="396"/>
    </location>
</feature>
<evidence type="ECO:0000256" key="5">
    <source>
        <dbReference type="ARBA" id="ARBA00023136"/>
    </source>
</evidence>
<feature type="region of interest" description="Disordered" evidence="6">
    <location>
        <begin position="451"/>
        <end position="510"/>
    </location>
</feature>
<comment type="caution">
    <text evidence="8">The sequence shown here is derived from an EMBL/GenBank/DDBJ whole genome shotgun (WGS) entry which is preliminary data.</text>
</comment>
<dbReference type="AlphaFoldDB" id="A0A511F7U7"/>
<evidence type="ECO:0000256" key="6">
    <source>
        <dbReference type="SAM" id="MobiDB-lite"/>
    </source>
</evidence>
<sequence length="538" mass="59821">MFIFILQIRHMLDEQAELYLFTVFSALVWALWLLKVGLSRRYRPWVAEHHETTSVIVPVVDEPLDLFRDVLTRVTEQQPDEVIVVINGARNPGLEQVCDEFAPLVRWVHTPIPGKRNAVKIGTEMSKHDITVLLDSDTVWTPGTLSELVKPFADANVGGVTTRQRILEPTRSWITRWADWLENSRSLYSMPAQSVLGQVGCLPGRTIAFRRHILMEVMHDFMTQRFMGVFLEVSDDRTLTNLTLKQGYRTVYQHTSLVYTDAPLQVKKLFKQQLRWARGSQYNTLRMLPWMLGHAPVLSIFFLADIILPFLLVGTIAGWVYRSVSGTGVNLYEAMLETYGAQAGWFWVIALMVVSSVLSMAIRQIRHLQEVPSDFFRLPVFIIVSTFFLMPVRLLGFLRMAHASGWGTRAGAYAGGDPGAEAAPAAQHERPTLAAELDLMSRPAPVDVVDRPFPTQRDHGGTAVPVPVGAPERSAEAGGTAPAAAPAPRGAAAPVADATRRHARTPAPAPARRRLNPLAAIPYGIAVVLFALEALLYV</sequence>
<dbReference type="CDD" id="cd06434">
    <property type="entry name" value="GT2_HAS"/>
    <property type="match status" value="1"/>
</dbReference>
<dbReference type="GO" id="GO:0030213">
    <property type="term" value="P:hyaluronan biosynthetic process"/>
    <property type="evidence" value="ECO:0007669"/>
    <property type="project" value="TreeGrafter"/>
</dbReference>
<feature type="transmembrane region" description="Helical" evidence="7">
    <location>
        <begin position="341"/>
        <end position="363"/>
    </location>
</feature>
<keyword evidence="5 7" id="KW-0472">Membrane</keyword>
<dbReference type="EC" id="2.4.1.212" evidence="9"/>
<feature type="transmembrane region" description="Helical" evidence="7">
    <location>
        <begin position="295"/>
        <end position="321"/>
    </location>
</feature>
<protein>
    <submittedName>
        <fullName evidence="9">Hyaluronan synthase</fullName>
        <ecNumber evidence="9">2.4.1.212</ecNumber>
    </submittedName>
</protein>
<dbReference type="RefSeq" id="WP_146832779.1">
    <property type="nucleotide sequence ID" value="NZ_BJVQ01000003.1"/>
</dbReference>
<accession>A0A511F7U7</accession>
<comment type="subcellular location">
    <subcellularLocation>
        <location evidence="1">Cell membrane</location>
    </subcellularLocation>
</comment>
<evidence type="ECO:0000256" key="3">
    <source>
        <dbReference type="ARBA" id="ARBA00022676"/>
    </source>
</evidence>
<evidence type="ECO:0000256" key="1">
    <source>
        <dbReference type="ARBA" id="ARBA00004236"/>
    </source>
</evidence>
<organism evidence="8 10">
    <name type="scientific">Cellulomonas hominis</name>
    <dbReference type="NCBI Taxonomy" id="156981"/>
    <lineage>
        <taxon>Bacteria</taxon>
        <taxon>Bacillati</taxon>
        <taxon>Actinomycetota</taxon>
        <taxon>Actinomycetes</taxon>
        <taxon>Micrococcales</taxon>
        <taxon>Cellulomonadaceae</taxon>
        <taxon>Cellulomonas</taxon>
    </lineage>
</organism>
<evidence type="ECO:0000256" key="4">
    <source>
        <dbReference type="ARBA" id="ARBA00022679"/>
    </source>
</evidence>
<keyword evidence="7" id="KW-0812">Transmembrane</keyword>
<dbReference type="PANTHER" id="PTHR22913">
    <property type="entry name" value="HYALURONAN SYNTHASE"/>
    <property type="match status" value="1"/>
</dbReference>
<name>A0A511F7U7_9CELL</name>
<keyword evidence="3 9" id="KW-0328">Glycosyltransferase</keyword>
<reference evidence="9 11" key="2">
    <citation type="submission" date="2020-08" db="EMBL/GenBank/DDBJ databases">
        <title>Sequencing the genomes of 1000 actinobacteria strains.</title>
        <authorList>
            <person name="Klenk H.-P."/>
        </authorList>
    </citation>
    <scope>NUCLEOTIDE SEQUENCE [LARGE SCALE GENOMIC DNA]</scope>
    <source>
        <strain evidence="9 11">DSM 9581</strain>
    </source>
</reference>
<feature type="transmembrane region" description="Helical" evidence="7">
    <location>
        <begin position="520"/>
        <end position="537"/>
    </location>
</feature>
<dbReference type="GO" id="GO:0005886">
    <property type="term" value="C:plasma membrane"/>
    <property type="evidence" value="ECO:0007669"/>
    <property type="project" value="UniProtKB-SubCell"/>
</dbReference>